<dbReference type="AlphaFoldDB" id="A0AAV9S788"/>
<proteinExistence type="predicted"/>
<feature type="region of interest" description="Disordered" evidence="1">
    <location>
        <begin position="13"/>
        <end position="54"/>
    </location>
</feature>
<dbReference type="EMBL" id="JAHHUM010000764">
    <property type="protein sequence ID" value="KAK5617243.1"/>
    <property type="molecule type" value="Genomic_DNA"/>
</dbReference>
<comment type="caution">
    <text evidence="2">The sequence shown here is derived from an EMBL/GenBank/DDBJ whole genome shotgun (WGS) entry which is preliminary data.</text>
</comment>
<keyword evidence="3" id="KW-1185">Reference proteome</keyword>
<reference evidence="2 3" key="1">
    <citation type="submission" date="2021-06" db="EMBL/GenBank/DDBJ databases">
        <authorList>
            <person name="Palmer J.M."/>
        </authorList>
    </citation>
    <scope>NUCLEOTIDE SEQUENCE [LARGE SCALE GENOMIC DNA]</scope>
    <source>
        <strain evidence="2 3">MEX-2019</strain>
        <tissue evidence="2">Muscle</tissue>
    </source>
</reference>
<name>A0AAV9S788_9TELE</name>
<dbReference type="Proteomes" id="UP001311232">
    <property type="component" value="Unassembled WGS sequence"/>
</dbReference>
<accession>A0AAV9S788</accession>
<organism evidence="2 3">
    <name type="scientific">Crenichthys baileyi</name>
    <name type="common">White River springfish</name>
    <dbReference type="NCBI Taxonomy" id="28760"/>
    <lineage>
        <taxon>Eukaryota</taxon>
        <taxon>Metazoa</taxon>
        <taxon>Chordata</taxon>
        <taxon>Craniata</taxon>
        <taxon>Vertebrata</taxon>
        <taxon>Euteleostomi</taxon>
        <taxon>Actinopterygii</taxon>
        <taxon>Neopterygii</taxon>
        <taxon>Teleostei</taxon>
        <taxon>Neoteleostei</taxon>
        <taxon>Acanthomorphata</taxon>
        <taxon>Ovalentaria</taxon>
        <taxon>Atherinomorphae</taxon>
        <taxon>Cyprinodontiformes</taxon>
        <taxon>Goodeidae</taxon>
        <taxon>Crenichthys</taxon>
    </lineage>
</organism>
<gene>
    <name evidence="2" type="ORF">CRENBAI_009587</name>
</gene>
<feature type="non-terminal residue" evidence="2">
    <location>
        <position position="1"/>
    </location>
</feature>
<evidence type="ECO:0000256" key="1">
    <source>
        <dbReference type="SAM" id="MobiDB-lite"/>
    </source>
</evidence>
<feature type="non-terminal residue" evidence="2">
    <location>
        <position position="54"/>
    </location>
</feature>
<sequence length="54" mass="5713">RLDQLTASLQGLSNHLLSSVHPPPTDGATAGPSESPPQVSRLREVPSPTPEHYS</sequence>
<evidence type="ECO:0000313" key="3">
    <source>
        <dbReference type="Proteomes" id="UP001311232"/>
    </source>
</evidence>
<protein>
    <submittedName>
        <fullName evidence="2">Uncharacterized protein</fullName>
    </submittedName>
</protein>
<evidence type="ECO:0000313" key="2">
    <source>
        <dbReference type="EMBL" id="KAK5617243.1"/>
    </source>
</evidence>